<evidence type="ECO:0000313" key="1">
    <source>
        <dbReference type="EMBL" id="SIT96841.1"/>
    </source>
</evidence>
<organism evidence="1 2">
    <name type="scientific">Epilithonimonas bovis DSM 19482</name>
    <dbReference type="NCBI Taxonomy" id="1121284"/>
    <lineage>
        <taxon>Bacteria</taxon>
        <taxon>Pseudomonadati</taxon>
        <taxon>Bacteroidota</taxon>
        <taxon>Flavobacteriia</taxon>
        <taxon>Flavobacteriales</taxon>
        <taxon>Weeksellaceae</taxon>
        <taxon>Chryseobacterium group</taxon>
        <taxon>Epilithonimonas</taxon>
    </lineage>
</organism>
<evidence type="ECO:0008006" key="3">
    <source>
        <dbReference type="Google" id="ProtNLM"/>
    </source>
</evidence>
<gene>
    <name evidence="1" type="ORF">SAMN05660493_01536</name>
</gene>
<sequence length="229" mass="26676">MKKISLIASLVFLSAISCRKEIKAEKGGIDIISNVYFAASKNLDSMKTFHVSKLNYKGDSIIEIVPDLQVPEMNAGKYFIKDSLYYDIGIKDQINNRLIVLSDVFKSQKPKSVFNKSDGAIYTKEPLKNYRNRKNLSDTVLFGKEYQRFEIKSPWNYSRFYIYKTDTILPYSLYKNIENDYKGRLERIDSYNRKTDVFVSVQLIPRSKMDEEAEDTFNFNDFALKGKLH</sequence>
<keyword evidence="2" id="KW-1185">Reference proteome</keyword>
<dbReference type="RefSeq" id="WP_076783040.1">
    <property type="nucleotide sequence ID" value="NZ_FTPU01000013.1"/>
</dbReference>
<dbReference type="AlphaFoldDB" id="A0A1U7PYD5"/>
<protein>
    <recommendedName>
        <fullName evidence="3">Lipoprotein</fullName>
    </recommendedName>
</protein>
<name>A0A1U7PYD5_9FLAO</name>
<dbReference type="STRING" id="1121284.SAMN05660493_01536"/>
<dbReference type="Proteomes" id="UP000187261">
    <property type="component" value="Unassembled WGS sequence"/>
</dbReference>
<evidence type="ECO:0000313" key="2">
    <source>
        <dbReference type="Proteomes" id="UP000187261"/>
    </source>
</evidence>
<proteinExistence type="predicted"/>
<reference evidence="2" key="1">
    <citation type="submission" date="2016-10" db="EMBL/GenBank/DDBJ databases">
        <authorList>
            <person name="Varghese N."/>
            <person name="Submissions S."/>
        </authorList>
    </citation>
    <scope>NUCLEOTIDE SEQUENCE [LARGE SCALE GENOMIC DNA]</scope>
    <source>
        <strain evidence="2">DSM 19482</strain>
    </source>
</reference>
<dbReference type="EMBL" id="FTPU01000013">
    <property type="protein sequence ID" value="SIT96841.1"/>
    <property type="molecule type" value="Genomic_DNA"/>
</dbReference>
<dbReference type="PROSITE" id="PS51257">
    <property type="entry name" value="PROKAR_LIPOPROTEIN"/>
    <property type="match status" value="1"/>
</dbReference>
<dbReference type="OrthoDB" id="1236931at2"/>
<accession>A0A1U7PYD5</accession>